<dbReference type="GO" id="GO:0004553">
    <property type="term" value="F:hydrolase activity, hydrolyzing O-glycosyl compounds"/>
    <property type="evidence" value="ECO:0007669"/>
    <property type="project" value="InterPro"/>
</dbReference>
<accession>A0A6S7J2K3</accession>
<organism evidence="4 5">
    <name type="scientific">Paramuricea clavata</name>
    <name type="common">Red gorgonian</name>
    <name type="synonym">Violescent sea-whip</name>
    <dbReference type="NCBI Taxonomy" id="317549"/>
    <lineage>
        <taxon>Eukaryota</taxon>
        <taxon>Metazoa</taxon>
        <taxon>Cnidaria</taxon>
        <taxon>Anthozoa</taxon>
        <taxon>Octocorallia</taxon>
        <taxon>Malacalcyonacea</taxon>
        <taxon>Plexauridae</taxon>
        <taxon>Paramuricea</taxon>
    </lineage>
</organism>
<proteinExistence type="predicted"/>
<dbReference type="InterPro" id="IPR008965">
    <property type="entry name" value="CBM2/CBM3_carb-bd_dom_sf"/>
</dbReference>
<dbReference type="InterPro" id="IPR029018">
    <property type="entry name" value="Hex-like_dom2"/>
</dbReference>
<dbReference type="Proteomes" id="UP001152795">
    <property type="component" value="Unassembled WGS sequence"/>
</dbReference>
<sequence>GLAYIANNLDIHYEVLDNLESAETYRSRLTLTNRGTKEIRHGPWAIYFNFIRLIEPKHLLENPSRYIIPNVGMKFVHITGSLFKLEPVQGFRALSFGKNLSFDFDSQYFSVARTDVMANWYIASEGLKAVNVKMTSGEDLKFVGKFDTKEKWKRTKDDKYNPFTPAERLKQIEVETKKPEPGSIIPTPVEMKVESGKYVNINDWVIATSAEYENEAKYLGNKLKLSIGINTAVTNTKILRLLQENVDVKIDGRSSTSKERYQVDVKENTITISAPESSGIFYGIQSLLAVTNVERKQVLMVSLFCHIVV</sequence>
<name>A0A6S7J2K3_PARCT</name>
<dbReference type="GO" id="GO:0030247">
    <property type="term" value="F:polysaccharide binding"/>
    <property type="evidence" value="ECO:0007669"/>
    <property type="project" value="InterPro"/>
</dbReference>
<dbReference type="InterPro" id="IPR012291">
    <property type="entry name" value="CBM2_carb-bd_dom_sf"/>
</dbReference>
<reference evidence="4" key="1">
    <citation type="submission" date="2020-04" db="EMBL/GenBank/DDBJ databases">
        <authorList>
            <person name="Alioto T."/>
            <person name="Alioto T."/>
            <person name="Gomez Garrido J."/>
        </authorList>
    </citation>
    <scope>NUCLEOTIDE SEQUENCE</scope>
    <source>
        <strain evidence="4">A484AB</strain>
    </source>
</reference>
<gene>
    <name evidence="4" type="ORF">PACLA_8A041556</name>
</gene>
<protein>
    <recommendedName>
        <fullName evidence="3">N-acetyl-beta-glucosaminidase</fullName>
    </recommendedName>
</protein>
<dbReference type="Pfam" id="PF03173">
    <property type="entry name" value="CHB_HEX"/>
    <property type="match status" value="1"/>
</dbReference>
<dbReference type="Pfam" id="PF02838">
    <property type="entry name" value="Glyco_hydro_20b"/>
    <property type="match status" value="1"/>
</dbReference>
<dbReference type="SUPFAM" id="SSF49384">
    <property type="entry name" value="Carbohydrate-binding domain"/>
    <property type="match status" value="1"/>
</dbReference>
<dbReference type="EMBL" id="CACRXK020014002">
    <property type="protein sequence ID" value="CAB4026086.1"/>
    <property type="molecule type" value="Genomic_DNA"/>
</dbReference>
<dbReference type="SMART" id="SM01081">
    <property type="entry name" value="CHB_HEX"/>
    <property type="match status" value="1"/>
</dbReference>
<evidence type="ECO:0000313" key="4">
    <source>
        <dbReference type="EMBL" id="CAB4026086.1"/>
    </source>
</evidence>
<evidence type="ECO:0000256" key="3">
    <source>
        <dbReference type="ARBA" id="ARBA00033000"/>
    </source>
</evidence>
<evidence type="ECO:0000256" key="1">
    <source>
        <dbReference type="ARBA" id="ARBA00022801"/>
    </source>
</evidence>
<evidence type="ECO:0000313" key="5">
    <source>
        <dbReference type="Proteomes" id="UP001152795"/>
    </source>
</evidence>
<dbReference type="InterPro" id="IPR004866">
    <property type="entry name" value="CHB/HEX_N_dom"/>
</dbReference>
<dbReference type="InterPro" id="IPR015882">
    <property type="entry name" value="HEX_bac_N"/>
</dbReference>
<dbReference type="OrthoDB" id="428480at2759"/>
<feature type="non-terminal residue" evidence="4">
    <location>
        <position position="309"/>
    </location>
</feature>
<keyword evidence="5" id="KW-1185">Reference proteome</keyword>
<dbReference type="Gene3D" id="2.60.40.290">
    <property type="match status" value="1"/>
</dbReference>
<dbReference type="Gene3D" id="3.30.379.10">
    <property type="entry name" value="Chitobiase/beta-hexosaminidase domain 2-like"/>
    <property type="match status" value="1"/>
</dbReference>
<keyword evidence="2" id="KW-0326">Glycosidase</keyword>
<comment type="caution">
    <text evidence="4">The sequence shown here is derived from an EMBL/GenBank/DDBJ whole genome shotgun (WGS) entry which is preliminary data.</text>
</comment>
<keyword evidence="1" id="KW-0378">Hydrolase</keyword>
<dbReference type="SUPFAM" id="SSF55545">
    <property type="entry name" value="beta-N-acetylhexosaminidase-like domain"/>
    <property type="match status" value="1"/>
</dbReference>
<dbReference type="AlphaFoldDB" id="A0A6S7J2K3"/>
<evidence type="ECO:0000256" key="2">
    <source>
        <dbReference type="ARBA" id="ARBA00023295"/>
    </source>
</evidence>